<evidence type="ECO:0000256" key="8">
    <source>
        <dbReference type="ARBA" id="ARBA00022840"/>
    </source>
</evidence>
<protein>
    <recommendedName>
        <fullName evidence="11">NADH kinase</fullName>
        <ecNumber evidence="11">2.7.1.86</ecNumber>
    </recommendedName>
</protein>
<dbReference type="EMBL" id="RWGY01000039">
    <property type="protein sequence ID" value="TVU09240.1"/>
    <property type="molecule type" value="Genomic_DNA"/>
</dbReference>
<dbReference type="InterPro" id="IPR016064">
    <property type="entry name" value="NAD/diacylglycerol_kinase_sf"/>
</dbReference>
<dbReference type="GO" id="GO:0005524">
    <property type="term" value="F:ATP binding"/>
    <property type="evidence" value="ECO:0007669"/>
    <property type="project" value="UniProtKB-KW"/>
</dbReference>
<evidence type="ECO:0000256" key="6">
    <source>
        <dbReference type="ARBA" id="ARBA00022741"/>
    </source>
</evidence>
<dbReference type="Gene3D" id="3.40.50.10330">
    <property type="entry name" value="Probable inorganic polyphosphate/atp-NAD kinase, domain 1"/>
    <property type="match status" value="1"/>
</dbReference>
<keyword evidence="10" id="KW-0520">NAD</keyword>
<evidence type="ECO:0000256" key="11">
    <source>
        <dbReference type="ARBA" id="ARBA00066398"/>
    </source>
</evidence>
<keyword evidence="7" id="KW-0418">Kinase</keyword>
<feature type="non-terminal residue" evidence="13">
    <location>
        <position position="1"/>
    </location>
</feature>
<dbReference type="GO" id="GO:0019674">
    <property type="term" value="P:NAD+ metabolic process"/>
    <property type="evidence" value="ECO:0007669"/>
    <property type="project" value="InterPro"/>
</dbReference>
<organism evidence="13 14">
    <name type="scientific">Eragrostis curvula</name>
    <name type="common">weeping love grass</name>
    <dbReference type="NCBI Taxonomy" id="38414"/>
    <lineage>
        <taxon>Eukaryota</taxon>
        <taxon>Viridiplantae</taxon>
        <taxon>Streptophyta</taxon>
        <taxon>Embryophyta</taxon>
        <taxon>Tracheophyta</taxon>
        <taxon>Spermatophyta</taxon>
        <taxon>Magnoliopsida</taxon>
        <taxon>Liliopsida</taxon>
        <taxon>Poales</taxon>
        <taxon>Poaceae</taxon>
        <taxon>PACMAD clade</taxon>
        <taxon>Chloridoideae</taxon>
        <taxon>Eragrostideae</taxon>
        <taxon>Eragrostidinae</taxon>
        <taxon>Eragrostis</taxon>
    </lineage>
</organism>
<gene>
    <name evidence="12" type="ORF">EJB05_42693</name>
    <name evidence="13" type="ORF">EJB05_42727</name>
</gene>
<dbReference type="OrthoDB" id="185618at2759"/>
<evidence type="ECO:0000256" key="1">
    <source>
        <dbReference type="ARBA" id="ARBA00004496"/>
    </source>
</evidence>
<dbReference type="InterPro" id="IPR002504">
    <property type="entry name" value="NADK"/>
</dbReference>
<keyword evidence="4" id="KW-0963">Cytoplasm</keyword>
<evidence type="ECO:0000313" key="12">
    <source>
        <dbReference type="EMBL" id="TVU09240.1"/>
    </source>
</evidence>
<dbReference type="Gene3D" id="2.60.200.30">
    <property type="entry name" value="Probable inorganic polyphosphate/atp-NAD kinase, domain 2"/>
    <property type="match status" value="1"/>
</dbReference>
<name>A0A5J9TD54_9POAL</name>
<evidence type="ECO:0000256" key="2">
    <source>
        <dbReference type="ARBA" id="ARBA00010995"/>
    </source>
</evidence>
<comment type="subcellular location">
    <subcellularLocation>
        <location evidence="1">Cytoplasm</location>
    </subcellularLocation>
</comment>
<dbReference type="FunFam" id="3.40.50.10330:FF:000027">
    <property type="entry name" value="NADH kinase"/>
    <property type="match status" value="1"/>
</dbReference>
<dbReference type="SUPFAM" id="SSF111331">
    <property type="entry name" value="NAD kinase/diacylglycerol kinase-like"/>
    <property type="match status" value="1"/>
</dbReference>
<dbReference type="Gramene" id="TVU09240">
    <property type="protein sequence ID" value="TVU09240"/>
    <property type="gene ID" value="EJB05_42693"/>
</dbReference>
<dbReference type="GO" id="GO:0003951">
    <property type="term" value="F:NAD+ kinase activity"/>
    <property type="evidence" value="ECO:0007669"/>
    <property type="project" value="InterPro"/>
</dbReference>
<evidence type="ECO:0000256" key="9">
    <source>
        <dbReference type="ARBA" id="ARBA00022857"/>
    </source>
</evidence>
<keyword evidence="5" id="KW-0808">Transferase</keyword>
<comment type="subunit">
    <text evidence="3">Homodimer.</text>
</comment>
<reference evidence="13 14" key="1">
    <citation type="journal article" date="2019" name="Sci. Rep.">
        <title>A high-quality genome of Eragrostis curvula grass provides insights into Poaceae evolution and supports new strategies to enhance forage quality.</title>
        <authorList>
            <person name="Carballo J."/>
            <person name="Santos B.A.C.M."/>
            <person name="Zappacosta D."/>
            <person name="Garbus I."/>
            <person name="Selva J.P."/>
            <person name="Gallo C.A."/>
            <person name="Diaz A."/>
            <person name="Albertini E."/>
            <person name="Caccamo M."/>
            <person name="Echenique V."/>
        </authorList>
    </citation>
    <scope>NUCLEOTIDE SEQUENCE [LARGE SCALE GENOMIC DNA]</scope>
    <source>
        <strain evidence="14">cv. Victoria</strain>
        <tissue evidence="13">Leaf</tissue>
    </source>
</reference>
<proteinExistence type="inferred from homology"/>
<evidence type="ECO:0000256" key="5">
    <source>
        <dbReference type="ARBA" id="ARBA00022679"/>
    </source>
</evidence>
<dbReference type="GO" id="GO:0005737">
    <property type="term" value="C:cytoplasm"/>
    <property type="evidence" value="ECO:0007669"/>
    <property type="project" value="UniProtKB-SubCell"/>
</dbReference>
<evidence type="ECO:0000313" key="14">
    <source>
        <dbReference type="Proteomes" id="UP000324897"/>
    </source>
</evidence>
<dbReference type="Gramene" id="TVU09269">
    <property type="protein sequence ID" value="TVU09269"/>
    <property type="gene ID" value="EJB05_42727"/>
</dbReference>
<evidence type="ECO:0000256" key="7">
    <source>
        <dbReference type="ARBA" id="ARBA00022777"/>
    </source>
</evidence>
<comment type="caution">
    <text evidence="13">The sequence shown here is derived from an EMBL/GenBank/DDBJ whole genome shotgun (WGS) entry which is preliminary data.</text>
</comment>
<evidence type="ECO:0000256" key="3">
    <source>
        <dbReference type="ARBA" id="ARBA00011738"/>
    </source>
</evidence>
<sequence>MARRRVLLFLKPFDVYPPRPCAGASASSPASSPPPPSQLRAANPKILSYLDDRCRVHKDTINFCKSILQRKSLEWTSVQRNQLTQPIRDVDLVIAVGGDGTLLRASHFLNSSVPILGVNSDPTCSKEVDELTNEFDARRSTGYLCAATAGNFEQILDATLDGSRRPLELSRISVKLNGTQLPTYALNDILVSHPCPASVSRFSFRKRSNTGEISHLVNCRSSGLRVSTAAGSTAAMLSAGGFVMPISSHELQYMIREPISPTDADKPLLHGLVRKDQQMLVDWYNQEGAVYIDGSHVVHSIQHGDTLEISSDAPTLNVVLPENLLKNASL</sequence>
<comment type="similarity">
    <text evidence="2">Belongs to the NAD kinase family.</text>
</comment>
<dbReference type="InterPro" id="IPR017438">
    <property type="entry name" value="ATP-NAD_kinase_N"/>
</dbReference>
<keyword evidence="6" id="KW-0547">Nucleotide-binding</keyword>
<keyword evidence="14" id="KW-1185">Reference proteome</keyword>
<dbReference type="AlphaFoldDB" id="A0A5J9TD54"/>
<dbReference type="FunFam" id="2.60.200.30:FF:000015">
    <property type="entry name" value="NAD(H) kinase 3"/>
    <property type="match status" value="1"/>
</dbReference>
<evidence type="ECO:0000313" key="13">
    <source>
        <dbReference type="EMBL" id="TVU09269.1"/>
    </source>
</evidence>
<dbReference type="EMBL" id="RWGY01000039">
    <property type="protein sequence ID" value="TVU09269.1"/>
    <property type="molecule type" value="Genomic_DNA"/>
</dbReference>
<keyword evidence="8" id="KW-0067">ATP-binding</keyword>
<keyword evidence="9" id="KW-0521">NADP</keyword>
<dbReference type="Proteomes" id="UP000324897">
    <property type="component" value="Chromosome 3"/>
</dbReference>
<dbReference type="Pfam" id="PF01513">
    <property type="entry name" value="NAD_kinase"/>
    <property type="match status" value="1"/>
</dbReference>
<evidence type="ECO:0000256" key="4">
    <source>
        <dbReference type="ARBA" id="ARBA00022490"/>
    </source>
</evidence>
<dbReference type="PANTHER" id="PTHR20275:SF28">
    <property type="entry name" value="NADH KINASE"/>
    <property type="match status" value="1"/>
</dbReference>
<evidence type="ECO:0000256" key="10">
    <source>
        <dbReference type="ARBA" id="ARBA00023027"/>
    </source>
</evidence>
<dbReference type="InterPro" id="IPR017437">
    <property type="entry name" value="ATP-NAD_kinase_PpnK-typ_C"/>
</dbReference>
<dbReference type="GO" id="GO:0042736">
    <property type="term" value="F:NADH kinase activity"/>
    <property type="evidence" value="ECO:0007669"/>
    <property type="project" value="UniProtKB-EC"/>
</dbReference>
<dbReference type="PANTHER" id="PTHR20275">
    <property type="entry name" value="NAD KINASE"/>
    <property type="match status" value="1"/>
</dbReference>
<accession>A0A5J9TD54</accession>
<dbReference type="EC" id="2.7.1.86" evidence="11"/>
<dbReference type="GO" id="GO:0006741">
    <property type="term" value="P:NADP+ biosynthetic process"/>
    <property type="evidence" value="ECO:0007669"/>
    <property type="project" value="InterPro"/>
</dbReference>